<dbReference type="SUPFAM" id="SSF52266">
    <property type="entry name" value="SGNH hydrolase"/>
    <property type="match status" value="1"/>
</dbReference>
<dbReference type="Pfam" id="PF01757">
    <property type="entry name" value="Acyl_transf_3"/>
    <property type="match status" value="1"/>
</dbReference>
<reference evidence="11 12" key="1">
    <citation type="submission" date="2019-07" db="EMBL/GenBank/DDBJ databases">
        <title>Whole genome shotgun sequence of Knoellia locipacati NBRC 109775.</title>
        <authorList>
            <person name="Hosoyama A."/>
            <person name="Uohara A."/>
            <person name="Ohji S."/>
            <person name="Ichikawa N."/>
        </authorList>
    </citation>
    <scope>NUCLEOTIDE SEQUENCE [LARGE SCALE GENOMIC DNA]</scope>
    <source>
        <strain evidence="11 12">NBRC 109775</strain>
    </source>
</reference>
<organism evidence="11 12">
    <name type="scientific">Knoellia locipacati</name>
    <dbReference type="NCBI Taxonomy" id="882824"/>
    <lineage>
        <taxon>Bacteria</taxon>
        <taxon>Bacillati</taxon>
        <taxon>Actinomycetota</taxon>
        <taxon>Actinomycetes</taxon>
        <taxon>Micrococcales</taxon>
        <taxon>Intrasporangiaceae</taxon>
        <taxon>Knoellia</taxon>
    </lineage>
</organism>
<evidence type="ECO:0000313" key="12">
    <source>
        <dbReference type="Proteomes" id="UP000321793"/>
    </source>
</evidence>
<comment type="subcellular location">
    <subcellularLocation>
        <location evidence="1">Cell membrane</location>
        <topology evidence="1">Multi-pass membrane protein</topology>
    </subcellularLocation>
</comment>
<sequence>MGMSVDSPSLGPGAATSAPPPGRAASRPGGRLPGLDGLRATAIVAVLLFHLDPRWLPGGFLGVDVFFVISGFLITTLLVREHAREGRVDLRGFWTRRARRLLPALLVLVPSVILLARLVEGDLLVGIRRQAVGALTFTSNWLEIAAGSDYFHSTAPQLLMNLWSLAVEEQFYLVWPVVALVLLRLAPSSRARAGVAVALALGSAVLMAVRFDPSLGATRVYYGTDTHLMGLMLGAALAFAWAAPHRAWTSTAQWHRVRVPAVAAAAVVLVALVALLDESTPFTFRGGILLASLATAVLVLGVVERPTPLRTVLDLPVLRWVGERSYGLYLWHWPVILIVEADLAWAERSADGYLWSRLWCVVVTVAVADLSYRFIETPVRRRGFRGTARHALHTIRYAGTRTARIVWAGVAVLAIALTAVLLTAPTRTRVEQLLDANAAAARVSPTAASAGTTGSGARGATPGPRSTAPAAKPAPVKQTWAMPTGTEIDGYGDSMMVGSVHALRYYFPGIRMDARSNRQWSEGLKVASTRGAGNRRAVILALGTNAGTDLDRARATLDALGPDRMVVLVTLHGRINRIASDNAALKELAKGRDNVAIADWDAALEGTTRQLQSDGIHPSLVGAHLYAKTIRQAFADLSERHTGKAVTLKELPVP</sequence>
<evidence type="ECO:0000256" key="3">
    <source>
        <dbReference type="ARBA" id="ARBA00022679"/>
    </source>
</evidence>
<feature type="compositionally biased region" description="Low complexity" evidence="8">
    <location>
        <begin position="7"/>
        <end position="30"/>
    </location>
</feature>
<dbReference type="InterPro" id="IPR002656">
    <property type="entry name" value="Acyl_transf_3_dom"/>
</dbReference>
<keyword evidence="12" id="KW-1185">Reference proteome</keyword>
<feature type="transmembrane region" description="Helical" evidence="9">
    <location>
        <begin position="405"/>
        <end position="424"/>
    </location>
</feature>
<feature type="transmembrane region" description="Helical" evidence="9">
    <location>
        <begin position="282"/>
        <end position="303"/>
    </location>
</feature>
<evidence type="ECO:0000256" key="1">
    <source>
        <dbReference type="ARBA" id="ARBA00004651"/>
    </source>
</evidence>
<comment type="caution">
    <text evidence="11">The sequence shown here is derived from an EMBL/GenBank/DDBJ whole genome shotgun (WGS) entry which is preliminary data.</text>
</comment>
<evidence type="ECO:0000256" key="5">
    <source>
        <dbReference type="ARBA" id="ARBA00022989"/>
    </source>
</evidence>
<dbReference type="GO" id="GO:0016747">
    <property type="term" value="F:acyltransferase activity, transferring groups other than amino-acyl groups"/>
    <property type="evidence" value="ECO:0007669"/>
    <property type="project" value="InterPro"/>
</dbReference>
<keyword evidence="4 9" id="KW-0812">Transmembrane</keyword>
<dbReference type="PANTHER" id="PTHR23028:SF53">
    <property type="entry name" value="ACYL_TRANSF_3 DOMAIN-CONTAINING PROTEIN"/>
    <property type="match status" value="1"/>
</dbReference>
<accession>A0A512SVX5</accession>
<evidence type="ECO:0000256" key="9">
    <source>
        <dbReference type="SAM" id="Phobius"/>
    </source>
</evidence>
<protein>
    <submittedName>
        <fullName evidence="11">Putative peptidoglycan O-acetyltransferase YrhL</fullName>
    </submittedName>
</protein>
<evidence type="ECO:0000256" key="6">
    <source>
        <dbReference type="ARBA" id="ARBA00023136"/>
    </source>
</evidence>
<dbReference type="InterPro" id="IPR036514">
    <property type="entry name" value="SGNH_hydro_sf"/>
</dbReference>
<evidence type="ECO:0000256" key="8">
    <source>
        <dbReference type="SAM" id="MobiDB-lite"/>
    </source>
</evidence>
<dbReference type="Gene3D" id="3.40.50.1110">
    <property type="entry name" value="SGNH hydrolase"/>
    <property type="match status" value="1"/>
</dbReference>
<feature type="transmembrane region" description="Helical" evidence="9">
    <location>
        <begin position="226"/>
        <end position="245"/>
    </location>
</feature>
<name>A0A512SVX5_9MICO</name>
<keyword evidence="6 9" id="KW-0472">Membrane</keyword>
<keyword evidence="2" id="KW-1003">Cell membrane</keyword>
<feature type="region of interest" description="Disordered" evidence="8">
    <location>
        <begin position="445"/>
        <end position="476"/>
    </location>
</feature>
<feature type="transmembrane region" description="Helical" evidence="9">
    <location>
        <begin position="100"/>
        <end position="119"/>
    </location>
</feature>
<evidence type="ECO:0000256" key="4">
    <source>
        <dbReference type="ARBA" id="ARBA00022692"/>
    </source>
</evidence>
<evidence type="ECO:0000259" key="10">
    <source>
        <dbReference type="Pfam" id="PF01757"/>
    </source>
</evidence>
<keyword evidence="5 9" id="KW-1133">Transmembrane helix</keyword>
<evidence type="ECO:0000313" key="11">
    <source>
        <dbReference type="EMBL" id="GEQ12113.1"/>
    </source>
</evidence>
<keyword evidence="3 11" id="KW-0808">Transferase</keyword>
<feature type="domain" description="Acyltransferase 3" evidence="10">
    <location>
        <begin position="33"/>
        <end position="372"/>
    </location>
</feature>
<dbReference type="PANTHER" id="PTHR23028">
    <property type="entry name" value="ACETYLTRANSFERASE"/>
    <property type="match status" value="1"/>
</dbReference>
<feature type="transmembrane region" description="Helical" evidence="9">
    <location>
        <begin position="55"/>
        <end position="79"/>
    </location>
</feature>
<dbReference type="InterPro" id="IPR050879">
    <property type="entry name" value="Acyltransferase_3"/>
</dbReference>
<feature type="transmembrane region" description="Helical" evidence="9">
    <location>
        <begin position="257"/>
        <end position="276"/>
    </location>
</feature>
<feature type="region of interest" description="Disordered" evidence="8">
    <location>
        <begin position="1"/>
        <end position="30"/>
    </location>
</feature>
<keyword evidence="7" id="KW-0012">Acyltransferase</keyword>
<feature type="transmembrane region" description="Helical" evidence="9">
    <location>
        <begin position="170"/>
        <end position="186"/>
    </location>
</feature>
<evidence type="ECO:0000256" key="7">
    <source>
        <dbReference type="ARBA" id="ARBA00023315"/>
    </source>
</evidence>
<evidence type="ECO:0000256" key="2">
    <source>
        <dbReference type="ARBA" id="ARBA00022475"/>
    </source>
</evidence>
<dbReference type="GO" id="GO:0009103">
    <property type="term" value="P:lipopolysaccharide biosynthetic process"/>
    <property type="evidence" value="ECO:0007669"/>
    <property type="project" value="TreeGrafter"/>
</dbReference>
<dbReference type="AlphaFoldDB" id="A0A512SVX5"/>
<feature type="transmembrane region" description="Helical" evidence="9">
    <location>
        <begin position="193"/>
        <end position="211"/>
    </location>
</feature>
<proteinExistence type="predicted"/>
<dbReference type="EMBL" id="BKBA01000002">
    <property type="protein sequence ID" value="GEQ12113.1"/>
    <property type="molecule type" value="Genomic_DNA"/>
</dbReference>
<dbReference type="GO" id="GO:0005886">
    <property type="term" value="C:plasma membrane"/>
    <property type="evidence" value="ECO:0007669"/>
    <property type="project" value="UniProtKB-SubCell"/>
</dbReference>
<gene>
    <name evidence="11" type="primary">yrhL</name>
    <name evidence="11" type="ORF">KLO01_01600</name>
</gene>
<dbReference type="Proteomes" id="UP000321793">
    <property type="component" value="Unassembled WGS sequence"/>
</dbReference>